<keyword evidence="3" id="KW-1185">Reference proteome</keyword>
<dbReference type="Gene3D" id="3.90.550.10">
    <property type="entry name" value="Spore Coat Polysaccharide Biosynthesis Protein SpsA, Chain A"/>
    <property type="match status" value="1"/>
</dbReference>
<dbReference type="AlphaFoldDB" id="A0A517ZSS4"/>
<sequence length="579" mass="65246">MSRRIGNWARQCVLRAKRIPALRRLLKAPLAAPLLATATKWFPPADPHYENWIAARLHKRRDEYAHATEPGLLSLITPVWNTPPEYLRALATSVLQQSGDQPFEWVVLDNGTTHPETLVVLRNVLARDPRVRLFRSETNQGIVAGMRFCLEQATGRYVVAVDHDDRLDADCLKIVTHHIQRHDYPPLLYSDEDHICGQNRLLPYFKPDWDPVLFLNSAYTAHLGVMDRRLALELDVYGDSDTNSCPDWDAFLRFSMAGHVPVHIPEILYSWRMHAGSTSANMHSKNDVSASHRAMLSRYLNNRGEADRHEIIHSPLFTGTPDWWIRRRHVDPRPLLLVVTTADQHRPPALSAAITGDYPCEETIAIPRAADPAILQDRIANVAAADGLVAFVDDTLAIDNDEWAWEVLGLIERYPDIGMVGGRILDRRQRVMSAGYYRGCGKGLACPDVGRSGDDPGYFHQMWKQRTVDAVSPRFCVFAADFLSGLIRDTQKPPMTLDELGYAAATRAARSGRRVVYSPFLSATSYESHAVEMPSTFEQQLPPGETRYYSAELDRDVSRAYQPAVVEHVEAEIFAQGAM</sequence>
<name>A0A517ZSS4_9PLAN</name>
<dbReference type="InterPro" id="IPR029044">
    <property type="entry name" value="Nucleotide-diphossugar_trans"/>
</dbReference>
<evidence type="ECO:0000313" key="3">
    <source>
        <dbReference type="Proteomes" id="UP000319383"/>
    </source>
</evidence>
<dbReference type="SUPFAM" id="SSF53448">
    <property type="entry name" value="Nucleotide-diphospho-sugar transferases"/>
    <property type="match status" value="1"/>
</dbReference>
<proteinExistence type="predicted"/>
<accession>A0A517ZSS4</accession>
<dbReference type="KEGG" id="sdyn:Mal52_39590"/>
<evidence type="ECO:0000313" key="2">
    <source>
        <dbReference type="EMBL" id="QDU45465.1"/>
    </source>
</evidence>
<dbReference type="EMBL" id="CP036276">
    <property type="protein sequence ID" value="QDU45465.1"/>
    <property type="molecule type" value="Genomic_DNA"/>
</dbReference>
<feature type="domain" description="Glycosyltransferase 2-like" evidence="1">
    <location>
        <begin position="74"/>
        <end position="184"/>
    </location>
</feature>
<evidence type="ECO:0000259" key="1">
    <source>
        <dbReference type="Pfam" id="PF00535"/>
    </source>
</evidence>
<protein>
    <submittedName>
        <fullName evidence="2">Chondroitin synthase</fullName>
    </submittedName>
</protein>
<dbReference type="RefSeq" id="WP_145377885.1">
    <property type="nucleotide sequence ID" value="NZ_CP036276.1"/>
</dbReference>
<reference evidence="2 3" key="1">
    <citation type="submission" date="2019-02" db="EMBL/GenBank/DDBJ databases">
        <title>Deep-cultivation of Planctomycetes and their phenomic and genomic characterization uncovers novel biology.</title>
        <authorList>
            <person name="Wiegand S."/>
            <person name="Jogler M."/>
            <person name="Boedeker C."/>
            <person name="Pinto D."/>
            <person name="Vollmers J."/>
            <person name="Rivas-Marin E."/>
            <person name="Kohn T."/>
            <person name="Peeters S.H."/>
            <person name="Heuer A."/>
            <person name="Rast P."/>
            <person name="Oberbeckmann S."/>
            <person name="Bunk B."/>
            <person name="Jeske O."/>
            <person name="Meyerdierks A."/>
            <person name="Storesund J.E."/>
            <person name="Kallscheuer N."/>
            <person name="Luecker S."/>
            <person name="Lage O.M."/>
            <person name="Pohl T."/>
            <person name="Merkel B.J."/>
            <person name="Hornburger P."/>
            <person name="Mueller R.-W."/>
            <person name="Bruemmer F."/>
            <person name="Labrenz M."/>
            <person name="Spormann A.M."/>
            <person name="Op den Camp H."/>
            <person name="Overmann J."/>
            <person name="Amann R."/>
            <person name="Jetten M.S.M."/>
            <person name="Mascher T."/>
            <person name="Medema M.H."/>
            <person name="Devos D.P."/>
            <person name="Kaster A.-K."/>
            <person name="Ovreas L."/>
            <person name="Rohde M."/>
            <person name="Galperin M.Y."/>
            <person name="Jogler C."/>
        </authorList>
    </citation>
    <scope>NUCLEOTIDE SEQUENCE [LARGE SCALE GENOMIC DNA]</scope>
    <source>
        <strain evidence="2 3">Mal52</strain>
    </source>
</reference>
<dbReference type="PANTHER" id="PTHR22916:SF3">
    <property type="entry name" value="UDP-GLCNAC:BETAGAL BETA-1,3-N-ACETYLGLUCOSAMINYLTRANSFERASE-LIKE PROTEIN 1"/>
    <property type="match status" value="1"/>
</dbReference>
<dbReference type="GO" id="GO:0016758">
    <property type="term" value="F:hexosyltransferase activity"/>
    <property type="evidence" value="ECO:0007669"/>
    <property type="project" value="UniProtKB-ARBA"/>
</dbReference>
<dbReference type="InterPro" id="IPR001173">
    <property type="entry name" value="Glyco_trans_2-like"/>
</dbReference>
<organism evidence="2 3">
    <name type="scientific">Symmachiella dynata</name>
    <dbReference type="NCBI Taxonomy" id="2527995"/>
    <lineage>
        <taxon>Bacteria</taxon>
        <taxon>Pseudomonadati</taxon>
        <taxon>Planctomycetota</taxon>
        <taxon>Planctomycetia</taxon>
        <taxon>Planctomycetales</taxon>
        <taxon>Planctomycetaceae</taxon>
        <taxon>Symmachiella</taxon>
    </lineage>
</organism>
<dbReference type="PANTHER" id="PTHR22916">
    <property type="entry name" value="GLYCOSYLTRANSFERASE"/>
    <property type="match status" value="1"/>
</dbReference>
<gene>
    <name evidence="2" type="primary">kfoC</name>
    <name evidence="2" type="ORF">Mal52_39590</name>
</gene>
<dbReference type="Proteomes" id="UP000319383">
    <property type="component" value="Chromosome"/>
</dbReference>
<dbReference type="Pfam" id="PF00535">
    <property type="entry name" value="Glycos_transf_2"/>
    <property type="match status" value="1"/>
</dbReference>